<reference evidence="3" key="1">
    <citation type="submission" date="2024-07" db="EMBL/GenBank/DDBJ databases">
        <title>Two chromosome-level genome assemblies of Korean endemic species Abeliophyllum distichum and Forsythia ovata (Oleaceae).</title>
        <authorList>
            <person name="Jang H."/>
        </authorList>
    </citation>
    <scope>NUCLEOTIDE SEQUENCE [LARGE SCALE GENOMIC DNA]</scope>
</reference>
<dbReference type="EMBL" id="JBFOLJ010000004">
    <property type="protein sequence ID" value="KAL2545157.1"/>
    <property type="molecule type" value="Genomic_DNA"/>
</dbReference>
<keyword evidence="3" id="KW-1185">Reference proteome</keyword>
<evidence type="ECO:0000313" key="3">
    <source>
        <dbReference type="Proteomes" id="UP001604277"/>
    </source>
</evidence>
<proteinExistence type="predicted"/>
<name>A0ABD1W670_9LAMI</name>
<sequence length="197" mass="22147">MRSFLLNFLMRSFIRKLRRRKKGDQHVLHPVTILGRRSGLERRRAWRSQLKVESQDLALAEMVAKVETLEKALLNFRDSNEEKQIFEDGKHVGGMELLALIKDQHHDFNFGSLVREGEIVALALPIVDIEAEVPEPSVPSEVNTSDLPAASEAKTSDPPAQGTDLSVFEKFARLIKASVVVKLANPYLNRASPIARL</sequence>
<feature type="region of interest" description="Disordered" evidence="1">
    <location>
        <begin position="135"/>
        <end position="161"/>
    </location>
</feature>
<comment type="caution">
    <text evidence="2">The sequence shown here is derived from an EMBL/GenBank/DDBJ whole genome shotgun (WGS) entry which is preliminary data.</text>
</comment>
<evidence type="ECO:0000256" key="1">
    <source>
        <dbReference type="SAM" id="MobiDB-lite"/>
    </source>
</evidence>
<evidence type="ECO:0000313" key="2">
    <source>
        <dbReference type="EMBL" id="KAL2545157.1"/>
    </source>
</evidence>
<gene>
    <name evidence="2" type="ORF">Fot_14390</name>
</gene>
<protein>
    <submittedName>
        <fullName evidence="2">Uncharacterized protein</fullName>
    </submittedName>
</protein>
<dbReference type="Proteomes" id="UP001604277">
    <property type="component" value="Unassembled WGS sequence"/>
</dbReference>
<dbReference type="AlphaFoldDB" id="A0ABD1W670"/>
<organism evidence="2 3">
    <name type="scientific">Forsythia ovata</name>
    <dbReference type="NCBI Taxonomy" id="205694"/>
    <lineage>
        <taxon>Eukaryota</taxon>
        <taxon>Viridiplantae</taxon>
        <taxon>Streptophyta</taxon>
        <taxon>Embryophyta</taxon>
        <taxon>Tracheophyta</taxon>
        <taxon>Spermatophyta</taxon>
        <taxon>Magnoliopsida</taxon>
        <taxon>eudicotyledons</taxon>
        <taxon>Gunneridae</taxon>
        <taxon>Pentapetalae</taxon>
        <taxon>asterids</taxon>
        <taxon>lamiids</taxon>
        <taxon>Lamiales</taxon>
        <taxon>Oleaceae</taxon>
        <taxon>Forsythieae</taxon>
        <taxon>Forsythia</taxon>
    </lineage>
</organism>
<accession>A0ABD1W670</accession>